<name>A0A7S4EFH5_9STRA</name>
<dbReference type="AlphaFoldDB" id="A0A7S4EFH5"/>
<reference evidence="2" key="1">
    <citation type="submission" date="2021-01" db="EMBL/GenBank/DDBJ databases">
        <authorList>
            <person name="Corre E."/>
            <person name="Pelletier E."/>
            <person name="Niang G."/>
            <person name="Scheremetjew M."/>
            <person name="Finn R."/>
            <person name="Kale V."/>
            <person name="Holt S."/>
            <person name="Cochrane G."/>
            <person name="Meng A."/>
            <person name="Brown T."/>
            <person name="Cohen L."/>
        </authorList>
    </citation>
    <scope>NUCLEOTIDE SEQUENCE</scope>
    <source>
        <strain evidence="2">10249 10 AB</strain>
    </source>
</reference>
<evidence type="ECO:0000256" key="1">
    <source>
        <dbReference type="SAM" id="MobiDB-lite"/>
    </source>
</evidence>
<proteinExistence type="predicted"/>
<organism evidence="2">
    <name type="scientific">Pseudo-nitzschia australis</name>
    <dbReference type="NCBI Taxonomy" id="44445"/>
    <lineage>
        <taxon>Eukaryota</taxon>
        <taxon>Sar</taxon>
        <taxon>Stramenopiles</taxon>
        <taxon>Ochrophyta</taxon>
        <taxon>Bacillariophyta</taxon>
        <taxon>Bacillariophyceae</taxon>
        <taxon>Bacillariophycidae</taxon>
        <taxon>Bacillariales</taxon>
        <taxon>Bacillariaceae</taxon>
        <taxon>Pseudo-nitzschia</taxon>
    </lineage>
</organism>
<gene>
    <name evidence="2" type="ORF">PAUS00366_LOCUS2012</name>
</gene>
<protein>
    <submittedName>
        <fullName evidence="2">Uncharacterized protein</fullName>
    </submittedName>
</protein>
<feature type="compositionally biased region" description="Basic residues" evidence="1">
    <location>
        <begin position="37"/>
        <end position="47"/>
    </location>
</feature>
<accession>A0A7S4EFH5</accession>
<dbReference type="EMBL" id="HBIX01002665">
    <property type="protein sequence ID" value="CAE0709292.1"/>
    <property type="molecule type" value="Transcribed_RNA"/>
</dbReference>
<evidence type="ECO:0000313" key="2">
    <source>
        <dbReference type="EMBL" id="CAE0709292.1"/>
    </source>
</evidence>
<feature type="region of interest" description="Disordered" evidence="1">
    <location>
        <begin position="31"/>
        <end position="51"/>
    </location>
</feature>
<sequence>MIEFRCFIPILSGFQCVIYHPSNETLFPAIQNQQQRQRQRQQHHNKKSNTVSNMKFSRSLALAVHLSIVTSVVNGFIPLSGRRTSSPVTKISTRLHYDIQRDPQPNDNVWSILSNTEKWISNTLAEAQTGSSNPLSRKEVSYVCETSNDPAMIVANVFRKIKEVRQLGESHAQDQEALVDEKGEDKHNRVTLRQTQVLVIPSNEELNENFHVFDAIINKINQARKAARDLVTDYSLEKLDEQMYGEGEDRDWVVSVNCAHLHPKYGEKTPEQELKEMQEEEEEGEIDLNLREYKKQRIVARRSPYPSVVIEVRSMTPPDFTPPPPVAPTSPKSIDEIDIGDSIGDESPPSADDTKIDADLVSKLEALFSKSSLDSSGNQEGNFYESIGSHIETFSSVTPLMVAQNWIDQNDPSFEVTRCAFTVSDATHVDEAYEFVFTNLGMQTSQFLENKTSADVQQQAKDAQKRQYMVLPHFLSSSATSLEKFTTQVKQIIRTLPSIGDKVDLTYFHPEAVDEKKRCPVPVIILQWKED</sequence>